<protein>
    <submittedName>
        <fullName evidence="1">Uncharacterized protein</fullName>
    </submittedName>
</protein>
<dbReference type="Proteomes" id="UP000022611">
    <property type="component" value="Unassembled WGS sequence"/>
</dbReference>
<name>A0A010TDR2_PSEFL</name>
<dbReference type="PATRIC" id="fig|1042209.11.peg.1670"/>
<sequence>MKSPATERGFFFACALISKQQILFPPLCKRTSELGSLPYLVRPDNFLSVTVGFKKKIGFLRA</sequence>
<gene>
    <name evidence="1" type="ORF">HK44_025530</name>
</gene>
<dbReference type="AlphaFoldDB" id="A0A010TDR2"/>
<evidence type="ECO:0000313" key="1">
    <source>
        <dbReference type="EMBL" id="EXF95352.1"/>
    </source>
</evidence>
<dbReference type="HOGENOM" id="CLU_2900796_0_0_6"/>
<proteinExistence type="predicted"/>
<organism evidence="1 2">
    <name type="scientific">Pseudomonas fluorescens HK44</name>
    <dbReference type="NCBI Taxonomy" id="1042209"/>
    <lineage>
        <taxon>Bacteria</taxon>
        <taxon>Pseudomonadati</taxon>
        <taxon>Pseudomonadota</taxon>
        <taxon>Gammaproteobacteria</taxon>
        <taxon>Pseudomonadales</taxon>
        <taxon>Pseudomonadaceae</taxon>
        <taxon>Pseudomonas</taxon>
    </lineage>
</organism>
<reference evidence="1 2" key="1">
    <citation type="journal article" date="2011" name="J. Bacteriol.">
        <title>Draft genome sequence of the polycyclic aromatic hydrocarbon-degrading, genetically engineered bioluminescent bioreporter Pseudomonas fluorescens HK44.</title>
        <authorList>
            <person name="Chauhan A."/>
            <person name="Layton A.C."/>
            <person name="Williams D.E."/>
            <person name="Smartt A.E."/>
            <person name="Ripp S."/>
            <person name="Karpinets T.V."/>
            <person name="Brown S.D."/>
            <person name="Sayler G.S."/>
        </authorList>
    </citation>
    <scope>NUCLEOTIDE SEQUENCE [LARGE SCALE GENOMIC DNA]</scope>
    <source>
        <strain evidence="1 2">HK44</strain>
    </source>
</reference>
<accession>A0A010TDR2</accession>
<evidence type="ECO:0000313" key="2">
    <source>
        <dbReference type="Proteomes" id="UP000022611"/>
    </source>
</evidence>
<dbReference type="EMBL" id="AFOY02000008">
    <property type="protein sequence ID" value="EXF95352.1"/>
    <property type="molecule type" value="Genomic_DNA"/>
</dbReference>
<comment type="caution">
    <text evidence="1">The sequence shown here is derived from an EMBL/GenBank/DDBJ whole genome shotgun (WGS) entry which is preliminary data.</text>
</comment>